<sequence length="79" mass="8357">AALAGRIDDLSGAKAPVHDRHHFREFVVRTDQPAAAVAGDLADEGFAVHVVGEHLIQVCVTDLNADRADGLVAAFEEVI</sequence>
<organism evidence="1 2">
    <name type="scientific">Halorubrum tibetense</name>
    <dbReference type="NCBI Taxonomy" id="175631"/>
    <lineage>
        <taxon>Archaea</taxon>
        <taxon>Methanobacteriati</taxon>
        <taxon>Methanobacteriota</taxon>
        <taxon>Stenosarchaea group</taxon>
        <taxon>Halobacteria</taxon>
        <taxon>Halobacteriales</taxon>
        <taxon>Haloferacaceae</taxon>
        <taxon>Halorubrum</taxon>
    </lineage>
</organism>
<evidence type="ECO:0000313" key="1">
    <source>
        <dbReference type="EMBL" id="MFC6753141.1"/>
    </source>
</evidence>
<dbReference type="Gene3D" id="3.90.1150.10">
    <property type="entry name" value="Aspartate Aminotransferase, domain 1"/>
    <property type="match status" value="1"/>
</dbReference>
<name>A0ABD5SAY9_9EURY</name>
<accession>A0ABD5SAY9</accession>
<comment type="caution">
    <text evidence="1">The sequence shown here is derived from an EMBL/GenBank/DDBJ whole genome shotgun (WGS) entry which is preliminary data.</text>
</comment>
<dbReference type="AlphaFoldDB" id="A0ABD5SAY9"/>
<keyword evidence="2" id="KW-1185">Reference proteome</keyword>
<reference evidence="1 2" key="1">
    <citation type="journal article" date="2019" name="Int. J. Syst. Evol. Microbiol.">
        <title>The Global Catalogue of Microorganisms (GCM) 10K type strain sequencing project: providing services to taxonomists for standard genome sequencing and annotation.</title>
        <authorList>
            <consortium name="The Broad Institute Genomics Platform"/>
            <consortium name="The Broad Institute Genome Sequencing Center for Infectious Disease"/>
            <person name="Wu L."/>
            <person name="Ma J."/>
        </authorList>
    </citation>
    <scope>NUCLEOTIDE SEQUENCE [LARGE SCALE GENOMIC DNA]</scope>
    <source>
        <strain evidence="1 2">CGMCC 1.3239</strain>
    </source>
</reference>
<proteinExistence type="predicted"/>
<dbReference type="InterPro" id="IPR015422">
    <property type="entry name" value="PyrdxlP-dep_Trfase_small"/>
</dbReference>
<dbReference type="Proteomes" id="UP001596442">
    <property type="component" value="Unassembled WGS sequence"/>
</dbReference>
<dbReference type="EMBL" id="JBHSWW010000067">
    <property type="protein sequence ID" value="MFC6753141.1"/>
    <property type="molecule type" value="Genomic_DNA"/>
</dbReference>
<protein>
    <submittedName>
        <fullName evidence="1">Glycine dehydrogenase</fullName>
    </submittedName>
</protein>
<feature type="non-terminal residue" evidence="1">
    <location>
        <position position="1"/>
    </location>
</feature>
<evidence type="ECO:0000313" key="2">
    <source>
        <dbReference type="Proteomes" id="UP001596442"/>
    </source>
</evidence>
<gene>
    <name evidence="1" type="ORF">ACFQEU_06630</name>
</gene>